<evidence type="ECO:0000256" key="1">
    <source>
        <dbReference type="SAM" id="Phobius"/>
    </source>
</evidence>
<dbReference type="EMBL" id="CP010802">
    <property type="protein sequence ID" value="ALC18200.1"/>
    <property type="molecule type" value="Genomic_DNA"/>
</dbReference>
<dbReference type="Proteomes" id="UP000057158">
    <property type="component" value="Chromosome"/>
</dbReference>
<keyword evidence="1" id="KW-0472">Membrane</keyword>
<keyword evidence="1" id="KW-1133">Transmembrane helix</keyword>
<evidence type="ECO:0000313" key="3">
    <source>
        <dbReference type="Proteomes" id="UP000057158"/>
    </source>
</evidence>
<organism evidence="2 3">
    <name type="scientific">Desulfuromonas soudanensis</name>
    <dbReference type="NCBI Taxonomy" id="1603606"/>
    <lineage>
        <taxon>Bacteria</taxon>
        <taxon>Pseudomonadati</taxon>
        <taxon>Thermodesulfobacteriota</taxon>
        <taxon>Desulfuromonadia</taxon>
        <taxon>Desulfuromonadales</taxon>
        <taxon>Desulfuromonadaceae</taxon>
        <taxon>Desulfuromonas</taxon>
    </lineage>
</organism>
<dbReference type="Pfam" id="PF14163">
    <property type="entry name" value="SieB"/>
    <property type="match status" value="1"/>
</dbReference>
<evidence type="ECO:0008006" key="4">
    <source>
        <dbReference type="Google" id="ProtNLM"/>
    </source>
</evidence>
<protein>
    <recommendedName>
        <fullName evidence="4">Superinfection exclusion protein B</fullName>
    </recommendedName>
</protein>
<dbReference type="PATRIC" id="fig|1603606.3.peg.3754"/>
<keyword evidence="3" id="KW-1185">Reference proteome</keyword>
<feature type="transmembrane region" description="Helical" evidence="1">
    <location>
        <begin position="93"/>
        <end position="115"/>
    </location>
</feature>
<proteinExistence type="predicted"/>
<accession>A0A0M4DKU3</accession>
<reference evidence="2 3" key="1">
    <citation type="submission" date="2015-07" db="EMBL/GenBank/DDBJ databases">
        <title>Isolation and Genomic Characterization of a Novel Halophilic Metal-Reducing Deltaproteobacterium from the Deep Subsurface.</title>
        <authorList>
            <person name="Badalamenti J.P."/>
            <person name="Summers Z.M."/>
            <person name="Gralnick J.A."/>
            <person name="Bond D.R."/>
        </authorList>
    </citation>
    <scope>NUCLEOTIDE SEQUENCE [LARGE SCALE GENOMIC DNA]</scope>
    <source>
        <strain evidence="2 3">WTL</strain>
    </source>
</reference>
<keyword evidence="1" id="KW-0812">Transmembrane</keyword>
<dbReference type="InterPro" id="IPR025982">
    <property type="entry name" value="SieB"/>
</dbReference>
<gene>
    <name evidence="2" type="ORF">DSOUD_3486</name>
</gene>
<feature type="transmembrane region" description="Helical" evidence="1">
    <location>
        <begin position="49"/>
        <end position="73"/>
    </location>
</feature>
<name>A0A0M4DKU3_9BACT</name>
<dbReference type="KEGG" id="des:DSOUD_3486"/>
<evidence type="ECO:0000313" key="2">
    <source>
        <dbReference type="EMBL" id="ALC18200.1"/>
    </source>
</evidence>
<sequence>MNLTIQSTGLGIQERSSNRFLLSIPSRRSRLSVPLELKRKNMPDWIEKIVTFIRLPIKYMWVAVVFTCITLFAPDNWLSNLGLTKLKTEYRTWLGSVLIVSASLVFVRIVSIFWSKIVKFCSKRKLKAYLIESLTQLDPSEKSILREFYIQDKKTIQLPMDQATVSGLIQKSFLLLAGSVGERSLAGMLIPIKINPLISEHITYQTIDLPAEPTESDFDWLRDNRPEFLYEIEHHQQLFHTHWNRSRL</sequence>
<dbReference type="AlphaFoldDB" id="A0A0M4DKU3"/>